<dbReference type="SMART" id="SM00464">
    <property type="entry name" value="LON"/>
    <property type="match status" value="1"/>
</dbReference>
<dbReference type="AlphaFoldDB" id="K1LA98"/>
<dbReference type="InterPro" id="IPR003111">
    <property type="entry name" value="Lon_prtase_N"/>
</dbReference>
<organism evidence="2 3">
    <name type="scientific">Cecembia lonarensis (strain CCUG 58316 / KCTC 22772 / LW9)</name>
    <dbReference type="NCBI Taxonomy" id="1225176"/>
    <lineage>
        <taxon>Bacteria</taxon>
        <taxon>Pseudomonadati</taxon>
        <taxon>Bacteroidota</taxon>
        <taxon>Cytophagia</taxon>
        <taxon>Cytophagales</taxon>
        <taxon>Cyclobacteriaceae</taxon>
        <taxon>Cecembia</taxon>
    </lineage>
</organism>
<dbReference type="RefSeq" id="WP_009187121.1">
    <property type="nucleotide sequence ID" value="NZ_AMGM01000156.1"/>
</dbReference>
<dbReference type="InterPro" id="IPR046336">
    <property type="entry name" value="Lon_prtase_N_sf"/>
</dbReference>
<dbReference type="PATRIC" id="fig|1225176.3.peg.4382"/>
<protein>
    <recommendedName>
        <fullName evidence="1">Lon N-terminal domain-containing protein</fullName>
    </recommendedName>
</protein>
<sequence length="208" mass="24437">MSDYLPIFPLKLVAFPGERLNLHIFEPRYKQLVHDIKEQGGRFGIGIYLDRLMSFGTEVQLLEISHTYEDGRMDIKTIGRRVFDLITFDNPAHGKLYAAGKVHYRVNDPRVPKSVYAEYLLYLRELFRLMDQNLEVKSLEVDSFTFSHKIGLKIEEEYELLQLDGEADRLRYLIAYLTRVIPVLRDIEQAKKKIKMNGHFKNLDPLNF</sequence>
<dbReference type="OrthoDB" id="25394at2"/>
<proteinExistence type="predicted"/>
<dbReference type="EMBL" id="AMGM01000156">
    <property type="protein sequence ID" value="EKB47298.1"/>
    <property type="molecule type" value="Genomic_DNA"/>
</dbReference>
<evidence type="ECO:0000313" key="2">
    <source>
        <dbReference type="EMBL" id="EKB47298.1"/>
    </source>
</evidence>
<accession>K1LA98</accession>
<feature type="domain" description="Lon N-terminal" evidence="1">
    <location>
        <begin position="4"/>
        <end position="179"/>
    </location>
</feature>
<dbReference type="Pfam" id="PF02190">
    <property type="entry name" value="LON_substr_bdg"/>
    <property type="match status" value="1"/>
</dbReference>
<dbReference type="InterPro" id="IPR015947">
    <property type="entry name" value="PUA-like_sf"/>
</dbReference>
<reference evidence="2 3" key="1">
    <citation type="journal article" date="2012" name="J. Bacteriol.">
        <title>Draft Genome Sequence of Cecembia lonarensis Strain LW9T, Isolated from Lonar Lake, a Haloalkaline Lake in India.</title>
        <authorList>
            <person name="Shivaji S."/>
            <person name="Ara S."/>
            <person name="Singh A."/>
            <person name="Pinnaka A.K."/>
        </authorList>
    </citation>
    <scope>NUCLEOTIDE SEQUENCE [LARGE SCALE GENOMIC DNA]</scope>
    <source>
        <strain evidence="2 3">LW9</strain>
    </source>
</reference>
<name>K1LA98_CECL9</name>
<gene>
    <name evidence="2" type="ORF">B879_04103</name>
</gene>
<dbReference type="SUPFAM" id="SSF88697">
    <property type="entry name" value="PUA domain-like"/>
    <property type="match status" value="1"/>
</dbReference>
<keyword evidence="3" id="KW-1185">Reference proteome</keyword>
<dbReference type="Proteomes" id="UP000004478">
    <property type="component" value="Unassembled WGS sequence"/>
</dbReference>
<dbReference type="Gene3D" id="2.30.130.40">
    <property type="entry name" value="LON domain-like"/>
    <property type="match status" value="1"/>
</dbReference>
<comment type="caution">
    <text evidence="2">The sequence shown here is derived from an EMBL/GenBank/DDBJ whole genome shotgun (WGS) entry which is preliminary data.</text>
</comment>
<evidence type="ECO:0000313" key="3">
    <source>
        <dbReference type="Proteomes" id="UP000004478"/>
    </source>
</evidence>
<evidence type="ECO:0000259" key="1">
    <source>
        <dbReference type="SMART" id="SM00464"/>
    </source>
</evidence>